<dbReference type="RefSeq" id="WP_134340344.1">
    <property type="nucleotide sequence ID" value="NZ_SOPW01000010.1"/>
</dbReference>
<keyword evidence="1" id="KW-0812">Transmembrane</keyword>
<gene>
    <name evidence="2" type="ORF">E3U55_10310</name>
</gene>
<keyword evidence="1" id="KW-0472">Membrane</keyword>
<dbReference type="AlphaFoldDB" id="A0A4Y8IIZ0"/>
<sequence>MRNLPKEKIKTITIILLSITLIITVPMLNHEKQEDEEQFESFLNEFYHHLDLTLMAADNILESPEDIEDWDYHLKKLRHHLDQTSLVLETGNRFIDWDIQIESYFFKYVSNFSADDEPTEEQLAELENIRDALQYMKDGLYSEETGQENKDLSIDQFNEIISEGAKLGE</sequence>
<evidence type="ECO:0000313" key="3">
    <source>
        <dbReference type="Proteomes" id="UP000297975"/>
    </source>
</evidence>
<dbReference type="Proteomes" id="UP000297975">
    <property type="component" value="Unassembled WGS sequence"/>
</dbReference>
<dbReference type="EMBL" id="SOPW01000010">
    <property type="protein sequence ID" value="TFB19546.1"/>
    <property type="molecule type" value="Genomic_DNA"/>
</dbReference>
<name>A0A4Y8IIZ0_9BACI</name>
<evidence type="ECO:0000313" key="2">
    <source>
        <dbReference type="EMBL" id="TFB19546.1"/>
    </source>
</evidence>
<keyword evidence="1" id="KW-1133">Transmembrane helix</keyword>
<proteinExistence type="predicted"/>
<accession>A0A4Y8IIZ0</accession>
<comment type="caution">
    <text evidence="2">The sequence shown here is derived from an EMBL/GenBank/DDBJ whole genome shotgun (WGS) entry which is preliminary data.</text>
</comment>
<keyword evidence="3" id="KW-1185">Reference proteome</keyword>
<reference evidence="2 3" key="1">
    <citation type="submission" date="2019-03" db="EMBL/GenBank/DDBJ databases">
        <authorList>
            <person name="He R.-H."/>
        </authorList>
    </citation>
    <scope>NUCLEOTIDE SEQUENCE [LARGE SCALE GENOMIC DNA]</scope>
    <source>
        <strain evidence="3">SH 714</strain>
    </source>
</reference>
<evidence type="ECO:0000256" key="1">
    <source>
        <dbReference type="SAM" id="Phobius"/>
    </source>
</evidence>
<dbReference type="OrthoDB" id="2974771at2"/>
<organism evidence="2 3">
    <name type="scientific">Filobacillus milosensis</name>
    <dbReference type="NCBI Taxonomy" id="94137"/>
    <lineage>
        <taxon>Bacteria</taxon>
        <taxon>Bacillati</taxon>
        <taxon>Bacillota</taxon>
        <taxon>Bacilli</taxon>
        <taxon>Bacillales</taxon>
        <taxon>Bacillaceae</taxon>
        <taxon>Filobacillus</taxon>
    </lineage>
</organism>
<protein>
    <submittedName>
        <fullName evidence="2">DUF1741 domain-containing protein</fullName>
    </submittedName>
</protein>
<feature type="transmembrane region" description="Helical" evidence="1">
    <location>
        <begin position="12"/>
        <end position="29"/>
    </location>
</feature>